<evidence type="ECO:0000313" key="1">
    <source>
        <dbReference type="EMBL" id="AIL46749.1"/>
    </source>
</evidence>
<dbReference type="AlphaFoldDB" id="A0A077EKI3"/>
<accession>A0A077EKI3</accession>
<dbReference type="KEGG" id="eao:BD94_2974"/>
<dbReference type="HOGENOM" id="CLU_3250830_0_0_10"/>
<reference evidence="1 2" key="1">
    <citation type="journal article" date="2013" name="Lancet">
        <title>First case of E anophelis outbreak in an intensive-care unit.</title>
        <authorList>
            <person name="Teo J."/>
            <person name="Tan S.Y."/>
            <person name="Tay M."/>
            <person name="Ding Y."/>
            <person name="Kjelleberg S."/>
            <person name="Givskov M."/>
            <person name="Lin R.T."/>
            <person name="Yang L."/>
        </authorList>
    </citation>
    <scope>NUCLEOTIDE SEQUENCE [LARGE SCALE GENOMIC DNA]</scope>
    <source>
        <strain evidence="1 2">NUHP1</strain>
    </source>
</reference>
<dbReference type="EMBL" id="CP007547">
    <property type="protein sequence ID" value="AIL46749.1"/>
    <property type="molecule type" value="Genomic_DNA"/>
</dbReference>
<proteinExistence type="predicted"/>
<protein>
    <submittedName>
        <fullName evidence="1">Uncharacterized protein</fullName>
    </submittedName>
</protein>
<dbReference type="STRING" id="1338011.BD94_2974"/>
<evidence type="ECO:0000313" key="2">
    <source>
        <dbReference type="Proteomes" id="UP000028933"/>
    </source>
</evidence>
<dbReference type="Proteomes" id="UP000028933">
    <property type="component" value="Chromosome"/>
</dbReference>
<organism evidence="1 2">
    <name type="scientific">Elizabethkingia anophelis NUHP1</name>
    <dbReference type="NCBI Taxonomy" id="1338011"/>
    <lineage>
        <taxon>Bacteria</taxon>
        <taxon>Pseudomonadati</taxon>
        <taxon>Bacteroidota</taxon>
        <taxon>Flavobacteriia</taxon>
        <taxon>Flavobacteriales</taxon>
        <taxon>Weeksellaceae</taxon>
        <taxon>Elizabethkingia</taxon>
    </lineage>
</organism>
<name>A0A077EKI3_9FLAO</name>
<sequence length="42" mass="4824">MIRLFLYIKLMCDARVQYVVEEANEIGNLQKNIGEGAILQII</sequence>
<dbReference type="RefSeq" id="WP_255565796.1">
    <property type="nucleotide sequence ID" value="NZ_CP007547.1"/>
</dbReference>
<gene>
    <name evidence="1" type="ORF">BD94_2974</name>
</gene>